<name>A0ABN4TY91_9BURK</name>
<dbReference type="PANTHER" id="PTHR30097:SF4">
    <property type="entry name" value="SLR6042 PROTEIN"/>
    <property type="match status" value="1"/>
</dbReference>
<reference evidence="3 4" key="1">
    <citation type="submission" date="2016-10" db="EMBL/GenBank/DDBJ databases">
        <title>Complete genome sequences of three Cupriavidus strains isolated from various Malaysian environments.</title>
        <authorList>
            <person name="Abdullah A.A.-A."/>
            <person name="Shafie N.A.H."/>
            <person name="Lau N.S."/>
        </authorList>
    </citation>
    <scope>NUCLEOTIDE SEQUENCE [LARGE SCALE GENOMIC DNA]</scope>
    <source>
        <strain evidence="3 4">USMAA1020</strain>
    </source>
</reference>
<evidence type="ECO:0000313" key="4">
    <source>
        <dbReference type="Proteomes" id="UP000177515"/>
    </source>
</evidence>
<keyword evidence="2" id="KW-0732">Signal</keyword>
<dbReference type="Gene3D" id="2.40.420.20">
    <property type="match status" value="1"/>
</dbReference>
<accession>A0ABN4TY91</accession>
<sequence>MSFPSFFRAAGWAALVVFAADCAQAQSLPLSAAQSQSLGLRFAPAAAAAELDATGNARVVLRPDAQYVVAAPYPGMVPRVLVALGQPVRAGQPLASFASPQLYEAVRALAEARSQATLAGQVLARDRSLHEDGIIAASRLQSSQARAGEAAAMVRAREAEMAAAGVAMAPRGGEAQLVAGRAGMIAEVNAVPGVRVDAAAPLFRIVDPTALELELLLGRDMPAPRGGERVEVRARGARGSVAGVVPAGDGTGAVRVRVVLEQRGDLQAGESVAATLRLRGAGGGAGSAEGGRVRVPAAALTYWQNRPGVFVQSKEGARFVPVTVESTDDATATVRGALPAGARVAVAGIAALKGMLGGGQ</sequence>
<dbReference type="Gene3D" id="1.10.287.470">
    <property type="entry name" value="Helix hairpin bin"/>
    <property type="match status" value="1"/>
</dbReference>
<evidence type="ECO:0000313" key="3">
    <source>
        <dbReference type="EMBL" id="AOZ09559.1"/>
    </source>
</evidence>
<evidence type="ECO:0000256" key="2">
    <source>
        <dbReference type="SAM" id="SignalP"/>
    </source>
</evidence>
<keyword evidence="4" id="KW-1185">Reference proteome</keyword>
<feature type="signal peptide" evidence="2">
    <location>
        <begin position="1"/>
        <end position="19"/>
    </location>
</feature>
<dbReference type="InterPro" id="IPR051909">
    <property type="entry name" value="MFP_Cation_Efflux"/>
</dbReference>
<dbReference type="SUPFAM" id="SSF111369">
    <property type="entry name" value="HlyD-like secretion proteins"/>
    <property type="match status" value="1"/>
</dbReference>
<evidence type="ECO:0000256" key="1">
    <source>
        <dbReference type="ARBA" id="ARBA00022448"/>
    </source>
</evidence>
<dbReference type="EMBL" id="CP017755">
    <property type="protein sequence ID" value="AOZ09559.1"/>
    <property type="molecule type" value="Genomic_DNA"/>
</dbReference>
<proteinExistence type="predicted"/>
<dbReference type="PANTHER" id="PTHR30097">
    <property type="entry name" value="CATION EFFLUX SYSTEM PROTEIN CUSB"/>
    <property type="match status" value="1"/>
</dbReference>
<organism evidence="3 4">
    <name type="scientific">Cupriavidus malaysiensis</name>
    <dbReference type="NCBI Taxonomy" id="367825"/>
    <lineage>
        <taxon>Bacteria</taxon>
        <taxon>Pseudomonadati</taxon>
        <taxon>Pseudomonadota</taxon>
        <taxon>Betaproteobacteria</taxon>
        <taxon>Burkholderiales</taxon>
        <taxon>Burkholderiaceae</taxon>
        <taxon>Cupriavidus</taxon>
    </lineage>
</organism>
<dbReference type="Proteomes" id="UP000177515">
    <property type="component" value="Chromosome 2"/>
</dbReference>
<dbReference type="RefSeq" id="WP_071072136.1">
    <property type="nucleotide sequence ID" value="NZ_CP017755.1"/>
</dbReference>
<protein>
    <submittedName>
        <fullName evidence="3">Efflux transporter periplasmic adaptor subunit</fullName>
    </submittedName>
</protein>
<feature type="chain" id="PRO_5046097841" evidence="2">
    <location>
        <begin position="20"/>
        <end position="360"/>
    </location>
</feature>
<gene>
    <name evidence="3" type="ORF">BKK80_27880</name>
</gene>
<keyword evidence="1" id="KW-0813">Transport</keyword>
<dbReference type="Gene3D" id="2.40.50.100">
    <property type="match status" value="1"/>
</dbReference>